<gene>
    <name evidence="1" type="ORF">DPMN_161913</name>
</gene>
<name>A0A9D4ITU2_DREPO</name>
<proteinExistence type="predicted"/>
<organism evidence="1 2">
    <name type="scientific">Dreissena polymorpha</name>
    <name type="common">Zebra mussel</name>
    <name type="synonym">Mytilus polymorpha</name>
    <dbReference type="NCBI Taxonomy" id="45954"/>
    <lineage>
        <taxon>Eukaryota</taxon>
        <taxon>Metazoa</taxon>
        <taxon>Spiralia</taxon>
        <taxon>Lophotrochozoa</taxon>
        <taxon>Mollusca</taxon>
        <taxon>Bivalvia</taxon>
        <taxon>Autobranchia</taxon>
        <taxon>Heteroconchia</taxon>
        <taxon>Euheterodonta</taxon>
        <taxon>Imparidentia</taxon>
        <taxon>Neoheterodontei</taxon>
        <taxon>Myida</taxon>
        <taxon>Dreissenoidea</taxon>
        <taxon>Dreissenidae</taxon>
        <taxon>Dreissena</taxon>
    </lineage>
</organism>
<dbReference type="Proteomes" id="UP000828390">
    <property type="component" value="Unassembled WGS sequence"/>
</dbReference>
<dbReference type="EMBL" id="JAIWYP010000008">
    <property type="protein sequence ID" value="KAH3783963.1"/>
    <property type="molecule type" value="Genomic_DNA"/>
</dbReference>
<accession>A0A9D4ITU2</accession>
<reference evidence="1" key="2">
    <citation type="submission" date="2020-11" db="EMBL/GenBank/DDBJ databases">
        <authorList>
            <person name="McCartney M.A."/>
            <person name="Auch B."/>
            <person name="Kono T."/>
            <person name="Mallez S."/>
            <person name="Becker A."/>
            <person name="Gohl D.M."/>
            <person name="Silverstein K.A.T."/>
            <person name="Koren S."/>
            <person name="Bechman K.B."/>
            <person name="Herman A."/>
            <person name="Abrahante J.E."/>
            <person name="Garbe J."/>
        </authorList>
    </citation>
    <scope>NUCLEOTIDE SEQUENCE</scope>
    <source>
        <strain evidence="1">Duluth1</strain>
        <tissue evidence="1">Whole animal</tissue>
    </source>
</reference>
<evidence type="ECO:0000313" key="2">
    <source>
        <dbReference type="Proteomes" id="UP000828390"/>
    </source>
</evidence>
<sequence>MVQQRIKDVMHVLGDFTARREPGRWEIWHGSLREKYSVMPMLRPKVNLTLFS</sequence>
<dbReference type="AlphaFoldDB" id="A0A9D4ITU2"/>
<evidence type="ECO:0000313" key="1">
    <source>
        <dbReference type="EMBL" id="KAH3783963.1"/>
    </source>
</evidence>
<keyword evidence="2" id="KW-1185">Reference proteome</keyword>
<comment type="caution">
    <text evidence="1">The sequence shown here is derived from an EMBL/GenBank/DDBJ whole genome shotgun (WGS) entry which is preliminary data.</text>
</comment>
<protein>
    <submittedName>
        <fullName evidence="1">Uncharacterized protein</fullName>
    </submittedName>
</protein>
<reference evidence="1" key="1">
    <citation type="journal article" date="2019" name="bioRxiv">
        <title>The Genome of the Zebra Mussel, Dreissena polymorpha: A Resource for Invasive Species Research.</title>
        <authorList>
            <person name="McCartney M.A."/>
            <person name="Auch B."/>
            <person name="Kono T."/>
            <person name="Mallez S."/>
            <person name="Zhang Y."/>
            <person name="Obille A."/>
            <person name="Becker A."/>
            <person name="Abrahante J.E."/>
            <person name="Garbe J."/>
            <person name="Badalamenti J.P."/>
            <person name="Herman A."/>
            <person name="Mangelson H."/>
            <person name="Liachko I."/>
            <person name="Sullivan S."/>
            <person name="Sone E.D."/>
            <person name="Koren S."/>
            <person name="Silverstein K.A.T."/>
            <person name="Beckman K.B."/>
            <person name="Gohl D.M."/>
        </authorList>
    </citation>
    <scope>NUCLEOTIDE SEQUENCE</scope>
    <source>
        <strain evidence="1">Duluth1</strain>
        <tissue evidence="1">Whole animal</tissue>
    </source>
</reference>